<dbReference type="GeneID" id="58228426"/>
<evidence type="ECO:0000313" key="3">
    <source>
        <dbReference type="EMBL" id="TMP86757.1"/>
    </source>
</evidence>
<dbReference type="NCBIfam" id="TIGR03352">
    <property type="entry name" value="VI_chp_3"/>
    <property type="match status" value="1"/>
</dbReference>
<reference evidence="3 5" key="2">
    <citation type="submission" date="2017-12" db="EMBL/GenBank/DDBJ databases">
        <authorList>
            <person name="Paulsen S."/>
            <person name="Gram L.K."/>
        </authorList>
    </citation>
    <scope>NUCLEOTIDE SEQUENCE [LARGE SCALE GENOMIC DNA]</scope>
    <source>
        <strain evidence="3 5">S2897</strain>
    </source>
</reference>
<dbReference type="Pfam" id="PF12790">
    <property type="entry name" value="T6SS-SciN"/>
    <property type="match status" value="1"/>
</dbReference>
<dbReference type="Gene3D" id="2.60.40.4150">
    <property type="entry name" value="Type VI secretion system, lipoprotein SciN"/>
    <property type="match status" value="1"/>
</dbReference>
<sequence length="153" mass="17086">MNNKLLSVLVVIFTLALSACTAVNKIVPPSTDVTFNVAADINPDINQRPSPVVVKIFELSSRTVFDNQDFFTLYEDPESVLGPDLLKKDELELQPGSKLEYPMSLDRNTRYVGFVVAYRDIDQARWRAVLAADPTGYDDVTVNVEEIAVYAKD</sequence>
<comment type="caution">
    <text evidence="2">The sequence shown here is derived from an EMBL/GenBank/DDBJ whole genome shotgun (WGS) entry which is preliminary data.</text>
</comment>
<dbReference type="STRING" id="151081.TW72_07980"/>
<protein>
    <submittedName>
        <fullName evidence="2">Type VI secretion protein VasD</fullName>
    </submittedName>
    <submittedName>
        <fullName evidence="3">Type VI secretion system lipoprotein TssJ</fullName>
    </submittedName>
</protein>
<dbReference type="RefSeq" id="WP_045980643.1">
    <property type="nucleotide sequence ID" value="NZ_CP023397.1"/>
</dbReference>
<name>A0A0F4PHG4_9GAMM</name>
<dbReference type="PATRIC" id="fig|151081.8.peg.3731"/>
<proteinExistence type="predicted"/>
<dbReference type="PANTHER" id="PTHR37625">
    <property type="entry name" value="OUTER MEMBRANE LIPOPROTEIN-RELATED"/>
    <property type="match status" value="1"/>
</dbReference>
<keyword evidence="4" id="KW-1185">Reference proteome</keyword>
<dbReference type="AlphaFoldDB" id="A0A0F4PHG4"/>
<reference evidence="5" key="3">
    <citation type="submission" date="2019-06" db="EMBL/GenBank/DDBJ databases">
        <title>Co-occurence of chitin degradation, pigmentation and bioactivity in marine Pseudoalteromonas.</title>
        <authorList>
            <person name="Sonnenschein E.C."/>
            <person name="Bech P.K."/>
        </authorList>
    </citation>
    <scope>NUCLEOTIDE SEQUENCE [LARGE SCALE GENOMIC DNA]</scope>
    <source>
        <strain evidence="5">S2897</strain>
    </source>
</reference>
<accession>A0A0F4PHG4</accession>
<dbReference type="Proteomes" id="UP000033664">
    <property type="component" value="Unassembled WGS sequence"/>
</dbReference>
<dbReference type="Proteomes" id="UP000305874">
    <property type="component" value="Unassembled WGS sequence"/>
</dbReference>
<evidence type="ECO:0000256" key="1">
    <source>
        <dbReference type="SAM" id="SignalP"/>
    </source>
</evidence>
<dbReference type="InterPro" id="IPR017734">
    <property type="entry name" value="T6SS_SciN"/>
</dbReference>
<feature type="chain" id="PRO_5036292794" evidence="1">
    <location>
        <begin position="22"/>
        <end position="153"/>
    </location>
</feature>
<dbReference type="PROSITE" id="PS51257">
    <property type="entry name" value="PROKAR_LIPOPROTEIN"/>
    <property type="match status" value="1"/>
</dbReference>
<dbReference type="PANTHER" id="PTHR37625:SF4">
    <property type="entry name" value="OUTER MEMBRANE LIPOPROTEIN"/>
    <property type="match status" value="1"/>
</dbReference>
<dbReference type="EMBL" id="JXXZ01000006">
    <property type="protein sequence ID" value="KJZ00599.1"/>
    <property type="molecule type" value="Genomic_DNA"/>
</dbReference>
<dbReference type="InterPro" id="IPR038706">
    <property type="entry name" value="Type_VI_SciN-like_sf"/>
</dbReference>
<evidence type="ECO:0000313" key="5">
    <source>
        <dbReference type="Proteomes" id="UP000305874"/>
    </source>
</evidence>
<dbReference type="eggNOG" id="COG3521">
    <property type="taxonomic scope" value="Bacteria"/>
</dbReference>
<reference evidence="3" key="4">
    <citation type="submission" date="2019-09" db="EMBL/GenBank/DDBJ databases">
        <title>Co-occurence of chitin degradation, pigmentation and bioactivity in marine Pseudoalteromonas.</title>
        <authorList>
            <person name="Sonnenschein E.C."/>
            <person name="Bech P.K."/>
        </authorList>
    </citation>
    <scope>NUCLEOTIDE SEQUENCE</scope>
    <source>
        <strain evidence="3">S2897</strain>
    </source>
</reference>
<reference evidence="2 4" key="1">
    <citation type="journal article" date="2015" name="BMC Genomics">
        <title>Genome mining reveals unlocked bioactive potential of marine Gram-negative bacteria.</title>
        <authorList>
            <person name="Machado H."/>
            <person name="Sonnenschein E.C."/>
            <person name="Melchiorsen J."/>
            <person name="Gram L."/>
        </authorList>
    </citation>
    <scope>NUCLEOTIDE SEQUENCE [LARGE SCALE GENOMIC DNA]</scope>
    <source>
        <strain evidence="2 4">S3137</strain>
    </source>
</reference>
<dbReference type="OrthoDB" id="5471061at2"/>
<dbReference type="EMBL" id="PNCG01000011">
    <property type="protein sequence ID" value="TMP86757.1"/>
    <property type="molecule type" value="Genomic_DNA"/>
</dbReference>
<keyword evidence="1" id="KW-0732">Signal</keyword>
<feature type="signal peptide" evidence="1">
    <location>
        <begin position="1"/>
        <end position="21"/>
    </location>
</feature>
<gene>
    <name evidence="3" type="ORF">CWC05_12130</name>
    <name evidence="2" type="ORF">TW72_07980</name>
</gene>
<organism evidence="2 4">
    <name type="scientific">Pseudoalteromonas ruthenica</name>
    <dbReference type="NCBI Taxonomy" id="151081"/>
    <lineage>
        <taxon>Bacteria</taxon>
        <taxon>Pseudomonadati</taxon>
        <taxon>Pseudomonadota</taxon>
        <taxon>Gammaproteobacteria</taxon>
        <taxon>Alteromonadales</taxon>
        <taxon>Pseudoalteromonadaceae</taxon>
        <taxon>Pseudoalteromonas</taxon>
    </lineage>
</organism>
<evidence type="ECO:0000313" key="4">
    <source>
        <dbReference type="Proteomes" id="UP000033664"/>
    </source>
</evidence>
<keyword evidence="3" id="KW-0449">Lipoprotein</keyword>
<evidence type="ECO:0000313" key="2">
    <source>
        <dbReference type="EMBL" id="KJZ00599.1"/>
    </source>
</evidence>